<dbReference type="CDD" id="cd14845">
    <property type="entry name" value="L-Ala-D-Glu_peptidase_like"/>
    <property type="match status" value="1"/>
</dbReference>
<dbReference type="SUPFAM" id="SSF55166">
    <property type="entry name" value="Hedgehog/DD-peptidase"/>
    <property type="match status" value="1"/>
</dbReference>
<comment type="caution">
    <text evidence="3">The sequence shown here is derived from an EMBL/GenBank/DDBJ whole genome shotgun (WGS) entry which is preliminary data.</text>
</comment>
<name>A0AAP2D9U4_9BACT</name>
<dbReference type="Gene3D" id="3.30.1380.10">
    <property type="match status" value="1"/>
</dbReference>
<dbReference type="RefSeq" id="WP_254090243.1">
    <property type="nucleotide sequence ID" value="NZ_JAHESC010000012.1"/>
</dbReference>
<sequence>MPKPLLSVVAAMTLLSGVCFTAQAQHSSLFAPYDCREHAELFYSEPVEEVIVPDDAITVSLEVEETPEVVDTVNGWKHWCYVENFHYGKDRGAMPMITDLNALHPYFRDRIKTLIETCKAKGITLAVVESYRTHAKQNEYKVMGKKYTNSGGGKSKHQYGLAVDVVPVVDGVAVWNNTALWKRVGVEGEKLGLRWGGRWRKPYDPGHFEWTGGLTSTHLAVGQLPTIPRVEDLYPCMAEDIRILRRYWKEWETAQSAMTRK</sequence>
<keyword evidence="1" id="KW-0732">Signal</keyword>
<protein>
    <submittedName>
        <fullName evidence="3">M15 family metallopeptidase</fullName>
    </submittedName>
</protein>
<dbReference type="Pfam" id="PF13539">
    <property type="entry name" value="Peptidase_M15_4"/>
    <property type="match status" value="1"/>
</dbReference>
<dbReference type="InterPro" id="IPR009045">
    <property type="entry name" value="Zn_M74/Hedgehog-like"/>
</dbReference>
<evidence type="ECO:0000256" key="1">
    <source>
        <dbReference type="SAM" id="SignalP"/>
    </source>
</evidence>
<dbReference type="AlphaFoldDB" id="A0AAP2D9U4"/>
<dbReference type="EMBL" id="JAHESC010000012">
    <property type="protein sequence ID" value="MBT1687010.1"/>
    <property type="molecule type" value="Genomic_DNA"/>
</dbReference>
<evidence type="ECO:0000313" key="4">
    <source>
        <dbReference type="Proteomes" id="UP001319180"/>
    </source>
</evidence>
<reference evidence="3 4" key="1">
    <citation type="submission" date="2021-05" db="EMBL/GenBank/DDBJ databases">
        <title>A Polyphasic approach of four new species of the genus Ohtaekwangia: Ohtaekwangia histidinii sp. nov., Ohtaekwangia cretensis sp. nov., Ohtaekwangia indiensis sp. nov., Ohtaekwangia reichenbachii sp. nov. from diverse environment.</title>
        <authorList>
            <person name="Octaviana S."/>
        </authorList>
    </citation>
    <scope>NUCLEOTIDE SEQUENCE [LARGE SCALE GENOMIC DNA]</scope>
    <source>
        <strain evidence="3 4">PWU37</strain>
    </source>
</reference>
<feature type="domain" description="Peptidase M15C" evidence="2">
    <location>
        <begin position="149"/>
        <end position="210"/>
    </location>
</feature>
<gene>
    <name evidence="3" type="ORF">KK078_10600</name>
</gene>
<proteinExistence type="predicted"/>
<evidence type="ECO:0000259" key="2">
    <source>
        <dbReference type="Pfam" id="PF13539"/>
    </source>
</evidence>
<dbReference type="Proteomes" id="UP001319180">
    <property type="component" value="Unassembled WGS sequence"/>
</dbReference>
<organism evidence="3 4">
    <name type="scientific">Dawidia soli</name>
    <dbReference type="NCBI Taxonomy" id="2782352"/>
    <lineage>
        <taxon>Bacteria</taxon>
        <taxon>Pseudomonadati</taxon>
        <taxon>Bacteroidota</taxon>
        <taxon>Cytophagia</taxon>
        <taxon>Cytophagales</taxon>
        <taxon>Chryseotaleaceae</taxon>
        <taxon>Dawidia</taxon>
    </lineage>
</organism>
<accession>A0AAP2D9U4</accession>
<evidence type="ECO:0000313" key="3">
    <source>
        <dbReference type="EMBL" id="MBT1687010.1"/>
    </source>
</evidence>
<dbReference type="GO" id="GO:0008233">
    <property type="term" value="F:peptidase activity"/>
    <property type="evidence" value="ECO:0007669"/>
    <property type="project" value="InterPro"/>
</dbReference>
<dbReference type="InterPro" id="IPR039561">
    <property type="entry name" value="Peptidase_M15C"/>
</dbReference>
<feature type="chain" id="PRO_5042911756" evidence="1">
    <location>
        <begin position="25"/>
        <end position="261"/>
    </location>
</feature>
<feature type="signal peptide" evidence="1">
    <location>
        <begin position="1"/>
        <end position="24"/>
    </location>
</feature>
<keyword evidence="4" id="KW-1185">Reference proteome</keyword>